<dbReference type="GO" id="GO:0008360">
    <property type="term" value="P:regulation of cell shape"/>
    <property type="evidence" value="ECO:0007669"/>
    <property type="project" value="UniProtKB-KW"/>
</dbReference>
<organism evidence="7 8">
    <name type="scientific">Tenacibaculum maritimum NCIMB 2154</name>
    <dbReference type="NCBI Taxonomy" id="1349785"/>
    <lineage>
        <taxon>Bacteria</taxon>
        <taxon>Pseudomonadati</taxon>
        <taxon>Bacteroidota</taxon>
        <taxon>Flavobacteriia</taxon>
        <taxon>Flavobacteriales</taxon>
        <taxon>Flavobacteriaceae</taxon>
        <taxon>Tenacibaculum</taxon>
    </lineage>
</organism>
<dbReference type="Gene3D" id="2.40.10.340">
    <property type="entry name" value="Rod shape-determining protein MreC, domain 1"/>
    <property type="match status" value="1"/>
</dbReference>
<dbReference type="AlphaFoldDB" id="A0A2H1E763"/>
<evidence type="ECO:0000256" key="1">
    <source>
        <dbReference type="ARBA" id="ARBA00009369"/>
    </source>
</evidence>
<protein>
    <recommendedName>
        <fullName evidence="2">Cell shape-determining protein MreC</fullName>
    </recommendedName>
    <alternativeName>
        <fullName evidence="4">Cell shape protein MreC</fullName>
    </alternativeName>
</protein>
<dbReference type="GO" id="GO:0005886">
    <property type="term" value="C:plasma membrane"/>
    <property type="evidence" value="ECO:0007669"/>
    <property type="project" value="TreeGrafter"/>
</dbReference>
<keyword evidence="3" id="KW-0133">Cell shape</keyword>
<proteinExistence type="inferred from homology"/>
<feature type="domain" description="Rod shape-determining protein MreC beta-barrel core" evidence="6">
    <location>
        <begin position="113"/>
        <end position="259"/>
    </location>
</feature>
<dbReference type="InterPro" id="IPR007221">
    <property type="entry name" value="MreC"/>
</dbReference>
<dbReference type="PANTHER" id="PTHR34138:SF1">
    <property type="entry name" value="CELL SHAPE-DETERMINING PROTEIN MREC"/>
    <property type="match status" value="1"/>
</dbReference>
<dbReference type="NCBIfam" id="NF010532">
    <property type="entry name" value="PRK13922.9-3"/>
    <property type="match status" value="1"/>
</dbReference>
<dbReference type="STRING" id="1349785.GCA_000509405_00649"/>
<evidence type="ECO:0000259" key="6">
    <source>
        <dbReference type="Pfam" id="PF04085"/>
    </source>
</evidence>
<dbReference type="PANTHER" id="PTHR34138">
    <property type="entry name" value="CELL SHAPE-DETERMINING PROTEIN MREC"/>
    <property type="match status" value="1"/>
</dbReference>
<keyword evidence="8" id="KW-1185">Reference proteome</keyword>
<dbReference type="InterPro" id="IPR055342">
    <property type="entry name" value="MreC_beta-barrel_core"/>
</dbReference>
<comment type="similarity">
    <text evidence="1">Belongs to the MreC family.</text>
</comment>
<evidence type="ECO:0000313" key="7">
    <source>
        <dbReference type="EMBL" id="SFZ80487.1"/>
    </source>
</evidence>
<dbReference type="Pfam" id="PF04085">
    <property type="entry name" value="MreC"/>
    <property type="match status" value="1"/>
</dbReference>
<dbReference type="Gene3D" id="2.40.10.350">
    <property type="entry name" value="Rod shape-determining protein MreC, domain 2"/>
    <property type="match status" value="1"/>
</dbReference>
<accession>A0A2H1E763</accession>
<dbReference type="InterPro" id="IPR042177">
    <property type="entry name" value="Cell/Rod_1"/>
</dbReference>
<dbReference type="InterPro" id="IPR042175">
    <property type="entry name" value="Cell/Rod_MreC_2"/>
</dbReference>
<keyword evidence="5" id="KW-1133">Transmembrane helix</keyword>
<dbReference type="EMBL" id="LT634361">
    <property type="protein sequence ID" value="SFZ80487.1"/>
    <property type="molecule type" value="Genomic_DNA"/>
</dbReference>
<keyword evidence="5" id="KW-0812">Transmembrane</keyword>
<feature type="transmembrane region" description="Helical" evidence="5">
    <location>
        <begin position="12"/>
        <end position="29"/>
    </location>
</feature>
<dbReference type="GeneID" id="47722195"/>
<dbReference type="RefSeq" id="WP_100210708.1">
    <property type="nucleotide sequence ID" value="NZ_CP138495.1"/>
</dbReference>
<evidence type="ECO:0000256" key="5">
    <source>
        <dbReference type="SAM" id="Phobius"/>
    </source>
</evidence>
<dbReference type="Proteomes" id="UP000231564">
    <property type="component" value="Chromosome MARIT"/>
</dbReference>
<evidence type="ECO:0000256" key="3">
    <source>
        <dbReference type="ARBA" id="ARBA00022960"/>
    </source>
</evidence>
<evidence type="ECO:0000313" key="8">
    <source>
        <dbReference type="Proteomes" id="UP000231564"/>
    </source>
</evidence>
<reference evidence="7 8" key="1">
    <citation type="submission" date="2016-11" db="EMBL/GenBank/DDBJ databases">
        <authorList>
            <person name="Jaros S."/>
            <person name="Januszkiewicz K."/>
            <person name="Wedrychowicz H."/>
        </authorList>
    </citation>
    <scope>NUCLEOTIDE SEQUENCE [LARGE SCALE GENOMIC DNA]</scope>
    <source>
        <strain evidence="7">NCIMB 2154T</strain>
    </source>
</reference>
<sequence length="276" mass="31534">MQQLVYFFQKYKNFLFFIFLEIIAVALTINNHTFHKSKFINSANFITGGLYQRYANLASYLSLKAQNEELVDENITLRRLLEKVRFSNDSTNNFTHIDTLLYHQKYDYINAKIINNNYHAPYNFITINKGKNANVSKEMAVINSKGIIGITDAVSNNYARVRSILNKNSNINARLKNSTHFGTLKWNGNNYNIVQLTDIPRQASFKVGDTIITGGKSTIFPEGIPIGTILNVPLQNTASNTLDIKLFNDMSNLYNIYIISNLHKNEIKILENTTSE</sequence>
<evidence type="ECO:0000256" key="4">
    <source>
        <dbReference type="ARBA" id="ARBA00032089"/>
    </source>
</evidence>
<dbReference type="OrthoDB" id="9811827at2"/>
<dbReference type="KEGG" id="tmar:MARIT_0603"/>
<keyword evidence="5" id="KW-0472">Membrane</keyword>
<evidence type="ECO:0000256" key="2">
    <source>
        <dbReference type="ARBA" id="ARBA00013855"/>
    </source>
</evidence>
<name>A0A2H1E763_9FLAO</name>
<gene>
    <name evidence="7" type="primary">mreC</name>
    <name evidence="7" type="ORF">MARIT_0603</name>
</gene>